<dbReference type="WBParaSite" id="PEQ_0000637901-mRNA-1">
    <property type="protein sequence ID" value="PEQ_0000637901-mRNA-1"/>
    <property type="gene ID" value="PEQ_0000637901"/>
</dbReference>
<dbReference type="Gene3D" id="3.90.1720.10">
    <property type="entry name" value="endopeptidase domain like (from Nostoc punctiforme)"/>
    <property type="match status" value="1"/>
</dbReference>
<dbReference type="AlphaFoldDB" id="A0A914RIP1"/>
<evidence type="ECO:0000313" key="1">
    <source>
        <dbReference type="Proteomes" id="UP000887564"/>
    </source>
</evidence>
<organism evidence="1 2">
    <name type="scientific">Parascaris equorum</name>
    <name type="common">Equine roundworm</name>
    <dbReference type="NCBI Taxonomy" id="6256"/>
    <lineage>
        <taxon>Eukaryota</taxon>
        <taxon>Metazoa</taxon>
        <taxon>Ecdysozoa</taxon>
        <taxon>Nematoda</taxon>
        <taxon>Chromadorea</taxon>
        <taxon>Rhabditida</taxon>
        <taxon>Spirurina</taxon>
        <taxon>Ascaridomorpha</taxon>
        <taxon>Ascaridoidea</taxon>
        <taxon>Ascarididae</taxon>
        <taxon>Parascaris</taxon>
    </lineage>
</organism>
<proteinExistence type="predicted"/>
<name>A0A914RIP1_PAREQ</name>
<protein>
    <submittedName>
        <fullName evidence="2">Uncharacterized protein</fullName>
    </submittedName>
</protein>
<accession>A0A914RIP1</accession>
<reference evidence="2" key="1">
    <citation type="submission" date="2022-11" db="UniProtKB">
        <authorList>
            <consortium name="WormBaseParasite"/>
        </authorList>
    </citation>
    <scope>IDENTIFICATION</scope>
</reference>
<evidence type="ECO:0000313" key="2">
    <source>
        <dbReference type="WBParaSite" id="PEQ_0000637901-mRNA-1"/>
    </source>
</evidence>
<dbReference type="Proteomes" id="UP000887564">
    <property type="component" value="Unplaced"/>
</dbReference>
<sequence length="112" mass="12416">MLSSVQVIVRRDYMVVNDYKVRRDELSRVARGDLCRINNSLDMTRTPFPPCIVVDRALLMADVAKSVIVGSAALLFSGSVPFALTTGCLGYTLTKLGHKIKRLVPFYPEALL</sequence>
<keyword evidence="1" id="KW-1185">Reference proteome</keyword>